<dbReference type="InParanoid" id="A0A0C3KXQ1"/>
<reference evidence="2" key="2">
    <citation type="submission" date="2015-01" db="EMBL/GenBank/DDBJ databases">
        <title>Evolutionary Origins and Diversification of the Mycorrhizal Mutualists.</title>
        <authorList>
            <consortium name="DOE Joint Genome Institute"/>
            <consortium name="Mycorrhizal Genomics Consortium"/>
            <person name="Kohler A."/>
            <person name="Kuo A."/>
            <person name="Nagy L.G."/>
            <person name="Floudas D."/>
            <person name="Copeland A."/>
            <person name="Barry K.W."/>
            <person name="Cichocki N."/>
            <person name="Veneault-Fourrey C."/>
            <person name="LaButti K."/>
            <person name="Lindquist E.A."/>
            <person name="Lipzen A."/>
            <person name="Lundell T."/>
            <person name="Morin E."/>
            <person name="Murat C."/>
            <person name="Riley R."/>
            <person name="Ohm R."/>
            <person name="Sun H."/>
            <person name="Tunlid A."/>
            <person name="Henrissat B."/>
            <person name="Grigoriev I.V."/>
            <person name="Hibbett D.S."/>
            <person name="Martin F."/>
        </authorList>
    </citation>
    <scope>NUCLEOTIDE SEQUENCE [LARGE SCALE GENOMIC DNA]</scope>
    <source>
        <strain evidence="2">Marx 270</strain>
    </source>
</reference>
<accession>A0A0C3KXQ1</accession>
<evidence type="ECO:0000313" key="2">
    <source>
        <dbReference type="Proteomes" id="UP000054217"/>
    </source>
</evidence>
<organism evidence="1 2">
    <name type="scientific">Pisolithus tinctorius Marx 270</name>
    <dbReference type="NCBI Taxonomy" id="870435"/>
    <lineage>
        <taxon>Eukaryota</taxon>
        <taxon>Fungi</taxon>
        <taxon>Dikarya</taxon>
        <taxon>Basidiomycota</taxon>
        <taxon>Agaricomycotina</taxon>
        <taxon>Agaricomycetes</taxon>
        <taxon>Agaricomycetidae</taxon>
        <taxon>Boletales</taxon>
        <taxon>Sclerodermatineae</taxon>
        <taxon>Pisolithaceae</taxon>
        <taxon>Pisolithus</taxon>
    </lineage>
</organism>
<gene>
    <name evidence="1" type="ORF">M404DRAFT_992559</name>
</gene>
<sequence>MTGLLERVFLLPGFHEKHIGQMCISWMMETNLVSIAGGQSEGQSWKVRAIYMQLGWIGLSW</sequence>
<evidence type="ECO:0000313" key="1">
    <source>
        <dbReference type="EMBL" id="KIO14292.1"/>
    </source>
</evidence>
<dbReference type="Proteomes" id="UP000054217">
    <property type="component" value="Unassembled WGS sequence"/>
</dbReference>
<dbReference type="AlphaFoldDB" id="A0A0C3KXQ1"/>
<dbReference type="HOGENOM" id="CLU_2923621_0_0_1"/>
<proteinExistence type="predicted"/>
<dbReference type="EMBL" id="KN831945">
    <property type="protein sequence ID" value="KIO14292.1"/>
    <property type="molecule type" value="Genomic_DNA"/>
</dbReference>
<reference evidence="1 2" key="1">
    <citation type="submission" date="2014-04" db="EMBL/GenBank/DDBJ databases">
        <authorList>
            <consortium name="DOE Joint Genome Institute"/>
            <person name="Kuo A."/>
            <person name="Kohler A."/>
            <person name="Costa M.D."/>
            <person name="Nagy L.G."/>
            <person name="Floudas D."/>
            <person name="Copeland A."/>
            <person name="Barry K.W."/>
            <person name="Cichocki N."/>
            <person name="Veneault-Fourrey C."/>
            <person name="LaButti K."/>
            <person name="Lindquist E.A."/>
            <person name="Lipzen A."/>
            <person name="Lundell T."/>
            <person name="Morin E."/>
            <person name="Murat C."/>
            <person name="Sun H."/>
            <person name="Tunlid A."/>
            <person name="Henrissat B."/>
            <person name="Grigoriev I.V."/>
            <person name="Hibbett D.S."/>
            <person name="Martin F."/>
            <person name="Nordberg H.P."/>
            <person name="Cantor M.N."/>
            <person name="Hua S.X."/>
        </authorList>
    </citation>
    <scope>NUCLEOTIDE SEQUENCE [LARGE SCALE GENOMIC DNA]</scope>
    <source>
        <strain evidence="1 2">Marx 270</strain>
    </source>
</reference>
<protein>
    <submittedName>
        <fullName evidence="1">Uncharacterized protein</fullName>
    </submittedName>
</protein>
<name>A0A0C3KXQ1_PISTI</name>
<keyword evidence="2" id="KW-1185">Reference proteome</keyword>